<name>A0A3S1D878_9BACL</name>
<organism evidence="2 3">
    <name type="scientific">Paenibacillus zeisoli</name>
    <dbReference type="NCBI Taxonomy" id="2496267"/>
    <lineage>
        <taxon>Bacteria</taxon>
        <taxon>Bacillati</taxon>
        <taxon>Bacillota</taxon>
        <taxon>Bacilli</taxon>
        <taxon>Bacillales</taxon>
        <taxon>Paenibacillaceae</taxon>
        <taxon>Paenibacillus</taxon>
    </lineage>
</organism>
<keyword evidence="1" id="KW-1133">Transmembrane helix</keyword>
<accession>A0A3S1D878</accession>
<sequence length="87" mass="10044">MGLAIGLWFVIINLIGYFVMSEDKKKARRRQERIPERTLFLLAFIGGALGVLIAMYRCRHKTKHISFIVGIPALLFLNAILYGYFLR</sequence>
<feature type="transmembrane region" description="Helical" evidence="1">
    <location>
        <begin position="67"/>
        <end position="86"/>
    </location>
</feature>
<dbReference type="InterPro" id="IPR010718">
    <property type="entry name" value="DUF1294"/>
</dbReference>
<dbReference type="EMBL" id="RZNX01000004">
    <property type="protein sequence ID" value="RUT30450.1"/>
    <property type="molecule type" value="Genomic_DNA"/>
</dbReference>
<dbReference type="Pfam" id="PF06961">
    <property type="entry name" value="DUF1294"/>
    <property type="match status" value="1"/>
</dbReference>
<dbReference type="Proteomes" id="UP000272464">
    <property type="component" value="Unassembled WGS sequence"/>
</dbReference>
<evidence type="ECO:0000256" key="1">
    <source>
        <dbReference type="SAM" id="Phobius"/>
    </source>
</evidence>
<protein>
    <submittedName>
        <fullName evidence="2">DUF1294 domain-containing protein</fullName>
    </submittedName>
</protein>
<proteinExistence type="predicted"/>
<gene>
    <name evidence="2" type="ORF">EJP77_11450</name>
</gene>
<dbReference type="AlphaFoldDB" id="A0A3S1D878"/>
<evidence type="ECO:0000313" key="2">
    <source>
        <dbReference type="EMBL" id="RUT30450.1"/>
    </source>
</evidence>
<dbReference type="RefSeq" id="WP_127199382.1">
    <property type="nucleotide sequence ID" value="NZ_RZNX01000004.1"/>
</dbReference>
<evidence type="ECO:0000313" key="3">
    <source>
        <dbReference type="Proteomes" id="UP000272464"/>
    </source>
</evidence>
<feature type="transmembrane region" description="Helical" evidence="1">
    <location>
        <begin position="6"/>
        <end position="22"/>
    </location>
</feature>
<keyword evidence="1" id="KW-0812">Transmembrane</keyword>
<reference evidence="2 3" key="1">
    <citation type="submission" date="2018-12" db="EMBL/GenBank/DDBJ databases">
        <authorList>
            <person name="Sun L."/>
            <person name="Chen Z."/>
        </authorList>
    </citation>
    <scope>NUCLEOTIDE SEQUENCE [LARGE SCALE GENOMIC DNA]</scope>
    <source>
        <strain evidence="2 3">3-5-3</strain>
    </source>
</reference>
<dbReference type="OrthoDB" id="1698854at2"/>
<keyword evidence="1" id="KW-0472">Membrane</keyword>
<comment type="caution">
    <text evidence="2">The sequence shown here is derived from an EMBL/GenBank/DDBJ whole genome shotgun (WGS) entry which is preliminary data.</text>
</comment>
<feature type="transmembrane region" description="Helical" evidence="1">
    <location>
        <begin position="34"/>
        <end position="55"/>
    </location>
</feature>
<keyword evidence="3" id="KW-1185">Reference proteome</keyword>